<sequence>MLSTLLLAGTAYGQESRGAAERSTMDTISFKAMGQEALAETVIEGGLVPIDDNRPEPGTGPLADNYSPFADPMMMPLDDARAGFNRFSLNVEINYQNPKSIPGIEFGNSYNMAPLPSNRTYDFYEFSTTER</sequence>
<reference evidence="1 2" key="1">
    <citation type="submission" date="2018-07" db="EMBL/GenBank/DDBJ databases">
        <title>Marsedoiliclastica nanhaica gen. nov. sp. nov., a novel marine hydrocarbonoclastic bacterium isolated from an in-situ enriched hydrocarbon-degrading consortium in deep-sea sediment.</title>
        <authorList>
            <person name="Dong C."/>
            <person name="Ma T."/>
            <person name="Liu R."/>
            <person name="Shao Z."/>
        </authorList>
    </citation>
    <scope>NUCLEOTIDE SEQUENCE [LARGE SCALE GENOMIC DNA]</scope>
    <source>
        <strain evidence="2">soil36-7</strain>
    </source>
</reference>
<dbReference type="Proteomes" id="UP000298049">
    <property type="component" value="Chromosome"/>
</dbReference>
<dbReference type="KEGG" id="hmi:soil367_01410"/>
<evidence type="ECO:0000313" key="2">
    <source>
        <dbReference type="Proteomes" id="UP000298049"/>
    </source>
</evidence>
<proteinExistence type="predicted"/>
<organism evidence="1 2">
    <name type="scientific">Hydrocarboniclastica marina</name>
    <dbReference type="NCBI Taxonomy" id="2259620"/>
    <lineage>
        <taxon>Bacteria</taxon>
        <taxon>Pseudomonadati</taxon>
        <taxon>Pseudomonadota</taxon>
        <taxon>Gammaproteobacteria</taxon>
        <taxon>Alteromonadales</taxon>
        <taxon>Alteromonadaceae</taxon>
        <taxon>Hydrocarboniclastica</taxon>
    </lineage>
</organism>
<accession>A0A4P7XG34</accession>
<keyword evidence="2" id="KW-1185">Reference proteome</keyword>
<dbReference type="EMBL" id="CP031093">
    <property type="protein sequence ID" value="QCF24717.1"/>
    <property type="molecule type" value="Genomic_DNA"/>
</dbReference>
<dbReference type="AlphaFoldDB" id="A0A4P7XG34"/>
<protein>
    <submittedName>
        <fullName evidence="1">Uncharacterized protein</fullName>
    </submittedName>
</protein>
<name>A0A4P7XG34_9ALTE</name>
<gene>
    <name evidence="1" type="ORF">soil367_01410</name>
</gene>
<evidence type="ECO:0000313" key="1">
    <source>
        <dbReference type="EMBL" id="QCF24717.1"/>
    </source>
</evidence>